<name>A0A251TVT5_HELAN</name>
<evidence type="ECO:0000313" key="4">
    <source>
        <dbReference type="Proteomes" id="UP000215914"/>
    </source>
</evidence>
<dbReference type="Pfam" id="PF08268">
    <property type="entry name" value="FBA_3"/>
    <property type="match status" value="1"/>
</dbReference>
<dbReference type="OMA" id="NIDQRRC"/>
<feature type="domain" description="F-box" evidence="1">
    <location>
        <begin position="3"/>
        <end position="49"/>
    </location>
</feature>
<evidence type="ECO:0000313" key="3">
    <source>
        <dbReference type="EMBL" id="OTG15220.1"/>
    </source>
</evidence>
<dbReference type="AlphaFoldDB" id="A0A251TVT5"/>
<reference evidence="3" key="2">
    <citation type="submission" date="2017-02" db="EMBL/GenBank/DDBJ databases">
        <title>Sunflower complete genome.</title>
        <authorList>
            <person name="Langlade N."/>
            <person name="Munos S."/>
        </authorList>
    </citation>
    <scope>NUCLEOTIDE SEQUENCE [LARGE SCALE GENOMIC DNA]</scope>
    <source>
        <tissue evidence="3">Leaves</tissue>
    </source>
</reference>
<dbReference type="CDD" id="cd22157">
    <property type="entry name" value="F-box_AtFBW1-like"/>
    <property type="match status" value="1"/>
</dbReference>
<dbReference type="EMBL" id="CM007898">
    <property type="protein sequence ID" value="OTG15220.1"/>
    <property type="molecule type" value="Genomic_DNA"/>
</dbReference>
<reference evidence="2" key="3">
    <citation type="submission" date="2020-06" db="EMBL/GenBank/DDBJ databases">
        <title>Helianthus annuus Genome sequencing and assembly Release 2.</title>
        <authorList>
            <person name="Gouzy J."/>
            <person name="Langlade N."/>
            <person name="Munos S."/>
        </authorList>
    </citation>
    <scope>NUCLEOTIDE SEQUENCE</scope>
    <source>
        <tissue evidence="2">Leaves</tissue>
    </source>
</reference>
<dbReference type="InterPro" id="IPR017451">
    <property type="entry name" value="F-box-assoc_interact_dom"/>
</dbReference>
<proteinExistence type="predicted"/>
<dbReference type="Pfam" id="PF00646">
    <property type="entry name" value="F-box"/>
    <property type="match status" value="1"/>
</dbReference>
<dbReference type="SMART" id="SM00256">
    <property type="entry name" value="FBOX"/>
    <property type="match status" value="1"/>
</dbReference>
<keyword evidence="4" id="KW-1185">Reference proteome</keyword>
<dbReference type="SUPFAM" id="SSF81383">
    <property type="entry name" value="F-box domain"/>
    <property type="match status" value="1"/>
</dbReference>
<evidence type="ECO:0000313" key="2">
    <source>
        <dbReference type="EMBL" id="KAF5791011.1"/>
    </source>
</evidence>
<gene>
    <name evidence="3" type="ORF">HannXRQ_Chr09g0258071</name>
    <name evidence="2" type="ORF">HanXRQr2_Chr09g0389851</name>
</gene>
<dbReference type="EMBL" id="MNCJ02000324">
    <property type="protein sequence ID" value="KAF5791011.1"/>
    <property type="molecule type" value="Genomic_DNA"/>
</dbReference>
<dbReference type="Proteomes" id="UP000215914">
    <property type="component" value="Chromosome 9"/>
</dbReference>
<dbReference type="InterPro" id="IPR036047">
    <property type="entry name" value="F-box-like_dom_sf"/>
</dbReference>
<sequence length="403" mass="45350">MSTSSGKSVPPEITQAILRRLPVKSLGRFKSVSKTWNSLISDPHFIKTHLRQTRKLIVGSGTSLYSIDMNQLLPYLNINTNDIPVTGKVLNFRSPPIQWVEILGTCMGLVLARDDDDTIFLMNPTTQVLWKLPVSPFALPVEDDKFLGKWRAKFFVRYGFGYDSANDDFKVVSISFWNPESGLDPECTDTFVRVYSLRNNSWSKLPNSRYDHGTFYAVSGALVNQNYHWLVSRSTIVGFSFTEEEFSEIRLPGSIEKAGFFDVVDMNGKLGVFVGVVEVGFELWVMEEYGVSESWRCMVSYNGFGSPVRPVCLVEGSNRDIVFEDLGRVLVYNIDQRRCRNVRMVGGPRRLPVGLGGTCYVETLESPKPPHALSSRDIGAFSNLCKSKLTGWYLGAKKLLSKE</sequence>
<dbReference type="InterPro" id="IPR050796">
    <property type="entry name" value="SCF_F-box_component"/>
</dbReference>
<dbReference type="PANTHER" id="PTHR31672:SF13">
    <property type="entry name" value="F-BOX PROTEIN CPR30-LIKE"/>
    <property type="match status" value="1"/>
</dbReference>
<dbReference type="InterPro" id="IPR001810">
    <property type="entry name" value="F-box_dom"/>
</dbReference>
<dbReference type="PANTHER" id="PTHR31672">
    <property type="entry name" value="BNACNNG10540D PROTEIN"/>
    <property type="match status" value="1"/>
</dbReference>
<organism evidence="3 4">
    <name type="scientific">Helianthus annuus</name>
    <name type="common">Common sunflower</name>
    <dbReference type="NCBI Taxonomy" id="4232"/>
    <lineage>
        <taxon>Eukaryota</taxon>
        <taxon>Viridiplantae</taxon>
        <taxon>Streptophyta</taxon>
        <taxon>Embryophyta</taxon>
        <taxon>Tracheophyta</taxon>
        <taxon>Spermatophyta</taxon>
        <taxon>Magnoliopsida</taxon>
        <taxon>eudicotyledons</taxon>
        <taxon>Gunneridae</taxon>
        <taxon>Pentapetalae</taxon>
        <taxon>asterids</taxon>
        <taxon>campanulids</taxon>
        <taxon>Asterales</taxon>
        <taxon>Asteraceae</taxon>
        <taxon>Asteroideae</taxon>
        <taxon>Heliantheae alliance</taxon>
        <taxon>Heliantheae</taxon>
        <taxon>Helianthus</taxon>
    </lineage>
</organism>
<dbReference type="OrthoDB" id="591557at2759"/>
<dbReference type="NCBIfam" id="TIGR01640">
    <property type="entry name" value="F_box_assoc_1"/>
    <property type="match status" value="1"/>
</dbReference>
<dbReference type="Gramene" id="mRNA:HanXRQr2_Chr09g0389851">
    <property type="protein sequence ID" value="CDS:HanXRQr2_Chr09g0389851.1"/>
    <property type="gene ID" value="HanXRQr2_Chr09g0389851"/>
</dbReference>
<reference evidence="2 4" key="1">
    <citation type="journal article" date="2017" name="Nature">
        <title>The sunflower genome provides insights into oil metabolism, flowering and Asterid evolution.</title>
        <authorList>
            <person name="Badouin H."/>
            <person name="Gouzy J."/>
            <person name="Grassa C.J."/>
            <person name="Murat F."/>
            <person name="Staton S.E."/>
            <person name="Cottret L."/>
            <person name="Lelandais-Briere C."/>
            <person name="Owens G.L."/>
            <person name="Carrere S."/>
            <person name="Mayjonade B."/>
            <person name="Legrand L."/>
            <person name="Gill N."/>
            <person name="Kane N.C."/>
            <person name="Bowers J.E."/>
            <person name="Hubner S."/>
            <person name="Bellec A."/>
            <person name="Berard A."/>
            <person name="Berges H."/>
            <person name="Blanchet N."/>
            <person name="Boniface M.C."/>
            <person name="Brunel D."/>
            <person name="Catrice O."/>
            <person name="Chaidir N."/>
            <person name="Claudel C."/>
            <person name="Donnadieu C."/>
            <person name="Faraut T."/>
            <person name="Fievet G."/>
            <person name="Helmstetter N."/>
            <person name="King M."/>
            <person name="Knapp S.J."/>
            <person name="Lai Z."/>
            <person name="Le Paslier M.C."/>
            <person name="Lippi Y."/>
            <person name="Lorenzon L."/>
            <person name="Mandel J.R."/>
            <person name="Marage G."/>
            <person name="Marchand G."/>
            <person name="Marquand E."/>
            <person name="Bret-Mestries E."/>
            <person name="Morien E."/>
            <person name="Nambeesan S."/>
            <person name="Nguyen T."/>
            <person name="Pegot-Espagnet P."/>
            <person name="Pouilly N."/>
            <person name="Raftis F."/>
            <person name="Sallet E."/>
            <person name="Schiex T."/>
            <person name="Thomas J."/>
            <person name="Vandecasteele C."/>
            <person name="Vares D."/>
            <person name="Vear F."/>
            <person name="Vautrin S."/>
            <person name="Crespi M."/>
            <person name="Mangin B."/>
            <person name="Burke J.M."/>
            <person name="Salse J."/>
            <person name="Munos S."/>
            <person name="Vincourt P."/>
            <person name="Rieseberg L.H."/>
            <person name="Langlade N.B."/>
        </authorList>
    </citation>
    <scope>NUCLEOTIDE SEQUENCE [LARGE SCALE GENOMIC DNA]</scope>
    <source>
        <strain evidence="4">cv. SF193</strain>
        <tissue evidence="2">Leaves</tissue>
    </source>
</reference>
<dbReference type="InterPro" id="IPR013187">
    <property type="entry name" value="F-box-assoc_dom_typ3"/>
</dbReference>
<dbReference type="InParanoid" id="A0A251TVT5"/>
<evidence type="ECO:0000259" key="1">
    <source>
        <dbReference type="PROSITE" id="PS50181"/>
    </source>
</evidence>
<dbReference type="PROSITE" id="PS50181">
    <property type="entry name" value="FBOX"/>
    <property type="match status" value="1"/>
</dbReference>
<protein>
    <submittedName>
        <fullName evidence="2 3">F-box domain-containing protein</fullName>
    </submittedName>
</protein>
<accession>A0A251TVT5</accession>
<dbReference type="Gene3D" id="1.20.1280.50">
    <property type="match status" value="1"/>
</dbReference>